<comment type="caution">
    <text evidence="2">The sequence shown here is derived from an EMBL/GenBank/DDBJ whole genome shotgun (WGS) entry which is preliminary data.</text>
</comment>
<dbReference type="AlphaFoldDB" id="A0A1X1Z688"/>
<feature type="domain" description="SnoaL-like" evidence="1">
    <location>
        <begin position="22"/>
        <end position="114"/>
    </location>
</feature>
<organism evidence="2 3">
    <name type="scientific">Mycobacterium palustre</name>
    <dbReference type="NCBI Taxonomy" id="153971"/>
    <lineage>
        <taxon>Bacteria</taxon>
        <taxon>Bacillati</taxon>
        <taxon>Actinomycetota</taxon>
        <taxon>Actinomycetes</taxon>
        <taxon>Mycobacteriales</taxon>
        <taxon>Mycobacteriaceae</taxon>
        <taxon>Mycobacterium</taxon>
        <taxon>Mycobacterium simiae complex</taxon>
    </lineage>
</organism>
<evidence type="ECO:0000259" key="1">
    <source>
        <dbReference type="Pfam" id="PF12680"/>
    </source>
</evidence>
<reference evidence="2 3" key="1">
    <citation type="submission" date="2016-01" db="EMBL/GenBank/DDBJ databases">
        <title>The new phylogeny of the genus Mycobacterium.</title>
        <authorList>
            <person name="Tarcisio F."/>
            <person name="Conor M."/>
            <person name="Antonella G."/>
            <person name="Elisabetta G."/>
            <person name="Giulia F.S."/>
            <person name="Sara T."/>
            <person name="Anna F."/>
            <person name="Clotilde B."/>
            <person name="Roberto B."/>
            <person name="Veronica D.S."/>
            <person name="Fabio R."/>
            <person name="Monica P."/>
            <person name="Olivier J."/>
            <person name="Enrico T."/>
            <person name="Nicola S."/>
        </authorList>
    </citation>
    <scope>NUCLEOTIDE SEQUENCE [LARGE SCALE GENOMIC DNA]</scope>
    <source>
        <strain evidence="2 3">DSM 44572</strain>
    </source>
</reference>
<sequence>MMTPFDGPHTELAWMFLQSMSEGGDLDEGFTLLSDDFTYWSVYTRVSFDKDTLRKAIDWRKQTLELTIDLLRCISEGDTVVVEANASGTTVDGVKFDSPFVCIVETRDGLIVSMREYSDTRAAERALPGAAERAH</sequence>
<dbReference type="Proteomes" id="UP000193529">
    <property type="component" value="Unassembled WGS sequence"/>
</dbReference>
<dbReference type="STRING" id="153971.AWC19_18765"/>
<dbReference type="InterPro" id="IPR037401">
    <property type="entry name" value="SnoaL-like"/>
</dbReference>
<evidence type="ECO:0000313" key="2">
    <source>
        <dbReference type="EMBL" id="ORW18814.1"/>
    </source>
</evidence>
<accession>A0A1X1Z688</accession>
<protein>
    <recommendedName>
        <fullName evidence="1">SnoaL-like domain-containing protein</fullName>
    </recommendedName>
</protein>
<keyword evidence="3" id="KW-1185">Reference proteome</keyword>
<name>A0A1X1Z688_9MYCO</name>
<dbReference type="EMBL" id="LQPJ01000136">
    <property type="protein sequence ID" value="ORW18814.1"/>
    <property type="molecule type" value="Genomic_DNA"/>
</dbReference>
<dbReference type="RefSeq" id="WP_085080612.1">
    <property type="nucleotide sequence ID" value="NZ_JACKRZ010000073.1"/>
</dbReference>
<gene>
    <name evidence="2" type="ORF">AWC19_18765</name>
</gene>
<dbReference type="OrthoDB" id="6657864at2"/>
<dbReference type="Pfam" id="PF12680">
    <property type="entry name" value="SnoaL_2"/>
    <property type="match status" value="1"/>
</dbReference>
<proteinExistence type="predicted"/>
<dbReference type="SUPFAM" id="SSF54427">
    <property type="entry name" value="NTF2-like"/>
    <property type="match status" value="1"/>
</dbReference>
<dbReference type="InterPro" id="IPR032710">
    <property type="entry name" value="NTF2-like_dom_sf"/>
</dbReference>
<dbReference type="Gene3D" id="3.10.450.50">
    <property type="match status" value="1"/>
</dbReference>
<evidence type="ECO:0000313" key="3">
    <source>
        <dbReference type="Proteomes" id="UP000193529"/>
    </source>
</evidence>